<proteinExistence type="predicted"/>
<evidence type="ECO:0000313" key="2">
    <source>
        <dbReference type="Proteomes" id="UP000085678"/>
    </source>
</evidence>
<organism evidence="2 3">
    <name type="scientific">Lingula anatina</name>
    <name type="common">Brachiopod</name>
    <name type="synonym">Lingula unguis</name>
    <dbReference type="NCBI Taxonomy" id="7574"/>
    <lineage>
        <taxon>Eukaryota</taxon>
        <taxon>Metazoa</taxon>
        <taxon>Spiralia</taxon>
        <taxon>Lophotrochozoa</taxon>
        <taxon>Brachiopoda</taxon>
        <taxon>Linguliformea</taxon>
        <taxon>Lingulata</taxon>
        <taxon>Lingulida</taxon>
        <taxon>Linguloidea</taxon>
        <taxon>Lingulidae</taxon>
        <taxon>Lingula</taxon>
    </lineage>
</organism>
<keyword evidence="2" id="KW-1185">Reference proteome</keyword>
<dbReference type="OrthoDB" id="2015116at2759"/>
<protein>
    <submittedName>
        <fullName evidence="3">Matrilin-2-like</fullName>
    </submittedName>
</protein>
<dbReference type="STRING" id="7574.A0A1S3K445"/>
<dbReference type="KEGG" id="lak:106178592"/>
<name>A0A1S3K445_LINAN</name>
<dbReference type="SUPFAM" id="SSF57196">
    <property type="entry name" value="EGF/Laminin"/>
    <property type="match status" value="1"/>
</dbReference>
<sequence length="151" mass="16529">MWMLGDHPSAAEGIVKHTLCTRSSSSYCCTTPSENSGFEGDIIYVKKCSGGYYVYRIPNLKHWGYRAVCSVRDSSDPCLDSNCKYGCVNNNGKFECTCPPDMVKSGDKCVLPCQVNNPGCSHKCVNQADGTTTCRCPFYLTLGTDNKTCSE</sequence>
<dbReference type="GeneID" id="106178592"/>
<dbReference type="AlphaFoldDB" id="A0A1S3K445"/>
<dbReference type="InParanoid" id="A0A1S3K445"/>
<dbReference type="RefSeq" id="XP_013417297.1">
    <property type="nucleotide sequence ID" value="XM_013561843.1"/>
</dbReference>
<accession>A0A1S3K445</accession>
<dbReference type="Proteomes" id="UP000085678">
    <property type="component" value="Unplaced"/>
</dbReference>
<dbReference type="InterPro" id="IPR000742">
    <property type="entry name" value="EGF"/>
</dbReference>
<feature type="domain" description="EGF-like" evidence="1">
    <location>
        <begin position="77"/>
        <end position="110"/>
    </location>
</feature>
<dbReference type="SMART" id="SM00181">
    <property type="entry name" value="EGF"/>
    <property type="match status" value="2"/>
</dbReference>
<reference evidence="3" key="1">
    <citation type="submission" date="2025-08" db="UniProtKB">
        <authorList>
            <consortium name="RefSeq"/>
        </authorList>
    </citation>
    <scope>IDENTIFICATION</scope>
    <source>
        <tissue evidence="3">Gonads</tissue>
    </source>
</reference>
<evidence type="ECO:0000313" key="3">
    <source>
        <dbReference type="RefSeq" id="XP_013417297.1"/>
    </source>
</evidence>
<dbReference type="Gene3D" id="2.10.25.10">
    <property type="entry name" value="Laminin"/>
    <property type="match status" value="2"/>
</dbReference>
<gene>
    <name evidence="3" type="primary">LOC106178592</name>
</gene>
<feature type="domain" description="EGF-like" evidence="1">
    <location>
        <begin position="112"/>
        <end position="150"/>
    </location>
</feature>
<evidence type="ECO:0000259" key="1">
    <source>
        <dbReference type="SMART" id="SM00181"/>
    </source>
</evidence>